<comment type="caution">
    <text evidence="1">The sequence shown here is derived from an EMBL/GenBank/DDBJ whole genome shotgun (WGS) entry which is preliminary data.</text>
</comment>
<dbReference type="EMBL" id="LPXH01000025">
    <property type="protein sequence ID" value="KUF41020.1"/>
    <property type="molecule type" value="Genomic_DNA"/>
</dbReference>
<organism evidence="1 2">
    <name type="scientific">Comamonas kerstersii</name>
    <dbReference type="NCBI Taxonomy" id="225992"/>
    <lineage>
        <taxon>Bacteria</taxon>
        <taxon>Pseudomonadati</taxon>
        <taxon>Pseudomonadota</taxon>
        <taxon>Betaproteobacteria</taxon>
        <taxon>Burkholderiales</taxon>
        <taxon>Comamonadaceae</taxon>
        <taxon>Comamonas</taxon>
    </lineage>
</organism>
<dbReference type="Proteomes" id="UP000053300">
    <property type="component" value="Unassembled WGS sequence"/>
</dbReference>
<keyword evidence="2" id="KW-1185">Reference proteome</keyword>
<gene>
    <name evidence="1" type="ORF">AS359_09395</name>
</gene>
<proteinExistence type="predicted"/>
<dbReference type="RefSeq" id="WP_058879762.1">
    <property type="nucleotide sequence ID" value="NZ_CATYED010000044.1"/>
</dbReference>
<name>A0A0W7Z0R3_9BURK</name>
<sequence>MALDYLDFEYSEDEDGNGTWDAMASVTDSRWQALLGEVQQVLHWASQDYLGRRGPLDEGGDWDYDLSAQDDDSGRPLRIRWQAAQGVMDAEPPQPGGYGTVTLTLSGTADFGDALRQAFDLE</sequence>
<protein>
    <submittedName>
        <fullName evidence="1">Uncharacterized protein</fullName>
    </submittedName>
</protein>
<accession>A0A0W7Z0R3</accession>
<evidence type="ECO:0000313" key="1">
    <source>
        <dbReference type="EMBL" id="KUF41020.1"/>
    </source>
</evidence>
<reference evidence="1 2" key="1">
    <citation type="submission" date="2015-12" db="EMBL/GenBank/DDBJ databases">
        <title>Complete genome sequence of a multi-drug resistant strain Acidovorax sp. 12322-1.</title>
        <authorList>
            <person name="Ming D."/>
            <person name="Wang M."/>
            <person name="Hu S."/>
            <person name="Zhou Y."/>
            <person name="Jiang T."/>
        </authorList>
    </citation>
    <scope>NUCLEOTIDE SEQUENCE [LARGE SCALE GENOMIC DNA]</scope>
    <source>
        <strain evidence="1 2">12322-1</strain>
    </source>
</reference>
<dbReference type="AlphaFoldDB" id="A0A0W7Z0R3"/>
<evidence type="ECO:0000313" key="2">
    <source>
        <dbReference type="Proteomes" id="UP000053300"/>
    </source>
</evidence>